<evidence type="ECO:0000313" key="4">
    <source>
        <dbReference type="Proteomes" id="UP001219901"/>
    </source>
</evidence>
<dbReference type="AlphaFoldDB" id="A0AAJ5ZFW5"/>
<reference evidence="3" key="2">
    <citation type="journal article" date="2023" name="Nat. Commun.">
        <title>Cultivation of marine bacteria of the SAR202 clade.</title>
        <authorList>
            <person name="Lim Y."/>
            <person name="Seo J.H."/>
            <person name="Giovannoni S.J."/>
            <person name="Kang I."/>
            <person name="Cho J.C."/>
        </authorList>
    </citation>
    <scope>NUCLEOTIDE SEQUENCE</scope>
    <source>
        <strain evidence="3">JH1073</strain>
    </source>
</reference>
<keyword evidence="4" id="KW-1185">Reference proteome</keyword>
<evidence type="ECO:0000313" key="3">
    <source>
        <dbReference type="EMBL" id="WFG39359.1"/>
    </source>
</evidence>
<dbReference type="RefSeq" id="WP_342822967.1">
    <property type="nucleotide sequence ID" value="NZ_CP046146.1"/>
</dbReference>
<sequence>MPQLTCPVDQTQLVDSKTSGEESSKCEQCDGVWLTTEALESLEDNAASDDMVKGQRQYGKHEVDHLCPHCGEQLVRFRYRGYNLEIEACPQDAGFWLDKSEDREIRDVMKKRGSNLGRSASAEKSWHQARRGEKVGIFQRVKQIFGIN</sequence>
<dbReference type="Proteomes" id="UP001321249">
    <property type="component" value="Unassembled WGS sequence"/>
</dbReference>
<evidence type="ECO:0000313" key="5">
    <source>
        <dbReference type="Proteomes" id="UP001321249"/>
    </source>
</evidence>
<proteinExistence type="predicted"/>
<evidence type="ECO:0000313" key="2">
    <source>
        <dbReference type="EMBL" id="MDG0865912.1"/>
    </source>
</evidence>
<protein>
    <recommendedName>
        <fullName evidence="1">Transcription factor zinc-finger domain-containing protein</fullName>
    </recommendedName>
</protein>
<evidence type="ECO:0000259" key="1">
    <source>
        <dbReference type="Pfam" id="PF13453"/>
    </source>
</evidence>
<dbReference type="InterPro" id="IPR027392">
    <property type="entry name" value="TF_Znf"/>
</dbReference>
<dbReference type="Pfam" id="PF13453">
    <property type="entry name" value="Zn_ribbon_TFIIB"/>
    <property type="match status" value="1"/>
</dbReference>
<name>A0AAJ5ZFW5_9CHLR</name>
<feature type="domain" description="Transcription factor zinc-finger" evidence="1">
    <location>
        <begin position="5"/>
        <end position="42"/>
    </location>
</feature>
<reference evidence="4 5" key="1">
    <citation type="submission" date="2019-11" db="EMBL/GenBank/DDBJ databases">
        <authorList>
            <person name="Cho J.-C."/>
        </authorList>
    </citation>
    <scope>NUCLEOTIDE SEQUENCE [LARGE SCALE GENOMIC DNA]</scope>
    <source>
        <strain evidence="3 4">JH1073</strain>
        <strain evidence="2 5">JH702</strain>
    </source>
</reference>
<accession>A0AAJ5ZFW5</accession>
<gene>
    <name evidence="2" type="ORF">GKO46_02355</name>
    <name evidence="3" type="ORF">GKO48_06905</name>
</gene>
<dbReference type="Proteomes" id="UP001219901">
    <property type="component" value="Chromosome"/>
</dbReference>
<dbReference type="EMBL" id="CP046147">
    <property type="protein sequence ID" value="WFG39359.1"/>
    <property type="molecule type" value="Genomic_DNA"/>
</dbReference>
<dbReference type="EMBL" id="WMBE01000001">
    <property type="protein sequence ID" value="MDG0865912.1"/>
    <property type="molecule type" value="Genomic_DNA"/>
</dbReference>
<reference evidence="4" key="3">
    <citation type="submission" date="2023-06" db="EMBL/GenBank/DDBJ databases">
        <title>Pangenomics reveal diversification of enzyme families and niche specialization in globally abundant SAR202 bacteria.</title>
        <authorList>
            <person name="Saw J.H.W."/>
        </authorList>
    </citation>
    <scope>NUCLEOTIDE SEQUENCE [LARGE SCALE GENOMIC DNA]</scope>
    <source>
        <strain evidence="4">JH1073</strain>
    </source>
</reference>
<organism evidence="3 4">
    <name type="scientific">Candidatus Lucifugimonas marina</name>
    <dbReference type="NCBI Taxonomy" id="3038979"/>
    <lineage>
        <taxon>Bacteria</taxon>
        <taxon>Bacillati</taxon>
        <taxon>Chloroflexota</taxon>
        <taxon>Dehalococcoidia</taxon>
        <taxon>SAR202 cluster</taxon>
        <taxon>Candidatus Lucifugimonadales</taxon>
        <taxon>Candidatus Lucifugimonadaceae</taxon>
        <taxon>Candidatus Lucifugimonas</taxon>
    </lineage>
</organism>